<name>A0A2D0N3W7_FLAN2</name>
<organism evidence="1 2">
    <name type="scientific">Flavilitoribacter nigricans (strain ATCC 23147 / DSM 23189 / NBRC 102662 / NCIMB 1420 / SS-2)</name>
    <name type="common">Lewinella nigricans</name>
    <dbReference type="NCBI Taxonomy" id="1122177"/>
    <lineage>
        <taxon>Bacteria</taxon>
        <taxon>Pseudomonadati</taxon>
        <taxon>Bacteroidota</taxon>
        <taxon>Saprospiria</taxon>
        <taxon>Saprospirales</taxon>
        <taxon>Lewinellaceae</taxon>
        <taxon>Flavilitoribacter</taxon>
    </lineage>
</organism>
<sequence>MGTLLIAVTGYASKALILQIIAHVKLENIQEQSGQISSKLKFSIFFETNESLFLLAIKTDENRVWPDLPPFLHPITINPLL</sequence>
<accession>A0A2D0N3W7</accession>
<protein>
    <submittedName>
        <fullName evidence="1">Uncharacterized protein</fullName>
    </submittedName>
</protein>
<keyword evidence="2" id="KW-1185">Reference proteome</keyword>
<dbReference type="EMBL" id="PDUD01000034">
    <property type="protein sequence ID" value="PHN03066.1"/>
    <property type="molecule type" value="Genomic_DNA"/>
</dbReference>
<dbReference type="Proteomes" id="UP000223913">
    <property type="component" value="Unassembled WGS sequence"/>
</dbReference>
<proteinExistence type="predicted"/>
<gene>
    <name evidence="1" type="ORF">CRP01_28715</name>
</gene>
<dbReference type="RefSeq" id="WP_143473570.1">
    <property type="nucleotide sequence ID" value="NZ_PDUD01000034.1"/>
</dbReference>
<comment type="caution">
    <text evidence="1">The sequence shown here is derived from an EMBL/GenBank/DDBJ whole genome shotgun (WGS) entry which is preliminary data.</text>
</comment>
<dbReference type="AlphaFoldDB" id="A0A2D0N3W7"/>
<reference evidence="1 2" key="1">
    <citation type="submission" date="2017-10" db="EMBL/GenBank/DDBJ databases">
        <title>The draft genome sequence of Lewinella nigricans NBRC 102662.</title>
        <authorList>
            <person name="Wang K."/>
        </authorList>
    </citation>
    <scope>NUCLEOTIDE SEQUENCE [LARGE SCALE GENOMIC DNA]</scope>
    <source>
        <strain evidence="1 2">NBRC 102662</strain>
    </source>
</reference>
<evidence type="ECO:0000313" key="1">
    <source>
        <dbReference type="EMBL" id="PHN03066.1"/>
    </source>
</evidence>
<evidence type="ECO:0000313" key="2">
    <source>
        <dbReference type="Proteomes" id="UP000223913"/>
    </source>
</evidence>